<dbReference type="InterPro" id="IPR007657">
    <property type="entry name" value="Glycosyltransferase_61"/>
</dbReference>
<name>A0AAE0A467_9ROSI</name>
<sequence>QQHFSKPWPILPSYLPWSSSQNPDVKIHSCEAYFGNGFQSRLDFLNSSSPTPPGGGGGWFRCFYSETLRSSVCEGGKVKMNVGKIKMSIGGERLEEVIGRKEEEEMPVFEDGAFEVDGDGDGKLGFGRRRLVSDEFFESLSP</sequence>
<dbReference type="EMBL" id="JANJYJ010000007">
    <property type="protein sequence ID" value="KAK3199874.1"/>
    <property type="molecule type" value="Genomic_DNA"/>
</dbReference>
<evidence type="ECO:0000313" key="1">
    <source>
        <dbReference type="EMBL" id="KAK3199874.1"/>
    </source>
</evidence>
<dbReference type="PANTHER" id="PTHR48437:SF1">
    <property type="entry name" value="INITIATOR BINDING DOMAIN-CONTAINING PROTEIN"/>
    <property type="match status" value="1"/>
</dbReference>
<evidence type="ECO:0000313" key="2">
    <source>
        <dbReference type="Proteomes" id="UP001281410"/>
    </source>
</evidence>
<protein>
    <submittedName>
        <fullName evidence="1">Uncharacterized protein</fullName>
    </submittedName>
</protein>
<reference evidence="1" key="1">
    <citation type="journal article" date="2023" name="Plant J.">
        <title>Genome sequences and population genomics provide insights into the demographic history, inbreeding, and mutation load of two 'living fossil' tree species of Dipteronia.</title>
        <authorList>
            <person name="Feng Y."/>
            <person name="Comes H.P."/>
            <person name="Chen J."/>
            <person name="Zhu S."/>
            <person name="Lu R."/>
            <person name="Zhang X."/>
            <person name="Li P."/>
            <person name="Qiu J."/>
            <person name="Olsen K.M."/>
            <person name="Qiu Y."/>
        </authorList>
    </citation>
    <scope>NUCLEOTIDE SEQUENCE</scope>
    <source>
        <strain evidence="1">NBL</strain>
    </source>
</reference>
<dbReference type="AlphaFoldDB" id="A0AAE0A467"/>
<dbReference type="Proteomes" id="UP001281410">
    <property type="component" value="Unassembled WGS sequence"/>
</dbReference>
<gene>
    <name evidence="1" type="ORF">Dsin_023289</name>
</gene>
<accession>A0AAE0A467</accession>
<dbReference type="PANTHER" id="PTHR48437">
    <property type="entry name" value="INITIATOR BINDING DOMAIN-CONTAINING PROTEIN"/>
    <property type="match status" value="1"/>
</dbReference>
<organism evidence="1 2">
    <name type="scientific">Dipteronia sinensis</name>
    <dbReference type="NCBI Taxonomy" id="43782"/>
    <lineage>
        <taxon>Eukaryota</taxon>
        <taxon>Viridiplantae</taxon>
        <taxon>Streptophyta</taxon>
        <taxon>Embryophyta</taxon>
        <taxon>Tracheophyta</taxon>
        <taxon>Spermatophyta</taxon>
        <taxon>Magnoliopsida</taxon>
        <taxon>eudicotyledons</taxon>
        <taxon>Gunneridae</taxon>
        <taxon>Pentapetalae</taxon>
        <taxon>rosids</taxon>
        <taxon>malvids</taxon>
        <taxon>Sapindales</taxon>
        <taxon>Sapindaceae</taxon>
        <taxon>Hippocastanoideae</taxon>
        <taxon>Acereae</taxon>
        <taxon>Dipteronia</taxon>
    </lineage>
</organism>
<keyword evidence="2" id="KW-1185">Reference proteome</keyword>
<proteinExistence type="predicted"/>
<feature type="non-terminal residue" evidence="1">
    <location>
        <position position="1"/>
    </location>
</feature>
<dbReference type="GO" id="GO:0016757">
    <property type="term" value="F:glycosyltransferase activity"/>
    <property type="evidence" value="ECO:0007669"/>
    <property type="project" value="InterPro"/>
</dbReference>
<comment type="caution">
    <text evidence="1">The sequence shown here is derived from an EMBL/GenBank/DDBJ whole genome shotgun (WGS) entry which is preliminary data.</text>
</comment>